<dbReference type="KEGG" id="anf:AQPE_2917"/>
<evidence type="ECO:0000256" key="1">
    <source>
        <dbReference type="SAM" id="SignalP"/>
    </source>
</evidence>
<dbReference type="GO" id="GO:0000166">
    <property type="term" value="F:nucleotide binding"/>
    <property type="evidence" value="ECO:0007669"/>
    <property type="project" value="InterPro"/>
</dbReference>
<dbReference type="SUPFAM" id="SSF51735">
    <property type="entry name" value="NAD(P)-binding Rossmann-fold domains"/>
    <property type="match status" value="1"/>
</dbReference>
<feature type="signal peptide" evidence="1">
    <location>
        <begin position="1"/>
        <end position="19"/>
    </location>
</feature>
<dbReference type="Proteomes" id="UP001193389">
    <property type="component" value="Chromosome"/>
</dbReference>
<keyword evidence="5" id="KW-1185">Reference proteome</keyword>
<dbReference type="PROSITE" id="PS51257">
    <property type="entry name" value="PROKAR_LIPOPROTEIN"/>
    <property type="match status" value="1"/>
</dbReference>
<sequence length="468" mass="52090">MYKNLIPVLAMATILSACGGGGQKPAQKEQAAAKFTGAKGEVKLMTLDPGHFHAALVQKSMYEQIDPTVYVYAPEGEDVAQHLGRIEAFNKRAENPTAWIEKVYTGTDYLEKMLTEKPGNVMMVAGNNAKKTEYIQKAVEAGINVFADKPMVITPEAFPLLEQAFKTAAEKGVLLYDIMTERHEITNIVQRELANTPDVFGGLVDGTVDEPAVVIESVHNFCKVVSGVALKRPAWFFDITQQGEGNADVATHLVDLIQWSAFPEIILNKTDVQMISAKRWTTDFSPEQFEKVTGMKEFPEFLKKDVADGKLKVYANGEMEYKLKGKVAKVTTLWDFEAPEGAGDSHYCLMRGKLCNVLIKQTKEEKYKPTVYIEATGATDLAAFESGLKKAVEETISAKYAGLKLTKLADKRWVVEIPDSFKVGHEAHFGQVTEQYLQYLKDGKLPEWEVPNMITKYYTTTEALKMAK</sequence>
<dbReference type="Pfam" id="PF16490">
    <property type="entry name" value="Oxidoreduct_C"/>
    <property type="match status" value="1"/>
</dbReference>
<feature type="domain" description="Gfo/Idh/MocA-like oxidoreductase N-terminal" evidence="2">
    <location>
        <begin position="101"/>
        <end position="175"/>
    </location>
</feature>
<dbReference type="AlphaFoldDB" id="A0A5K7SB14"/>
<dbReference type="Gene3D" id="3.40.50.720">
    <property type="entry name" value="NAD(P)-binding Rossmann-like Domain"/>
    <property type="match status" value="1"/>
</dbReference>
<proteinExistence type="predicted"/>
<reference evidence="4" key="1">
    <citation type="journal article" date="2020" name="Int. J. Syst. Evol. Microbiol.">
        <title>Aquipluma nitroreducens gen. nov. sp. nov., a novel facultatively anaerobic bacterium isolated from a freshwater lake.</title>
        <authorList>
            <person name="Watanabe M."/>
            <person name="Kojima H."/>
            <person name="Fukui M."/>
        </authorList>
    </citation>
    <scope>NUCLEOTIDE SEQUENCE</scope>
    <source>
        <strain evidence="4">MeG22</strain>
    </source>
</reference>
<organism evidence="4 5">
    <name type="scientific">Aquipluma nitroreducens</name>
    <dbReference type="NCBI Taxonomy" id="2010828"/>
    <lineage>
        <taxon>Bacteria</taxon>
        <taxon>Pseudomonadati</taxon>
        <taxon>Bacteroidota</taxon>
        <taxon>Bacteroidia</taxon>
        <taxon>Marinilabiliales</taxon>
        <taxon>Prolixibacteraceae</taxon>
        <taxon>Aquipluma</taxon>
    </lineage>
</organism>
<dbReference type="InterPro" id="IPR000683">
    <property type="entry name" value="Gfo/Idh/MocA-like_OxRdtase_N"/>
</dbReference>
<evidence type="ECO:0000259" key="2">
    <source>
        <dbReference type="Pfam" id="PF01408"/>
    </source>
</evidence>
<gene>
    <name evidence="4" type="ORF">AQPE_2917</name>
</gene>
<evidence type="ECO:0000313" key="4">
    <source>
        <dbReference type="EMBL" id="BBE18752.1"/>
    </source>
</evidence>
<keyword evidence="1" id="KW-0732">Signal</keyword>
<dbReference type="InterPro" id="IPR032459">
    <property type="entry name" value="Oxidoreduct_C"/>
</dbReference>
<accession>A0A5K7SB14</accession>
<protein>
    <submittedName>
        <fullName evidence="4">L-fuco-beta-pyranose dehydrogenase</fullName>
    </submittedName>
</protein>
<dbReference type="EMBL" id="AP018694">
    <property type="protein sequence ID" value="BBE18752.1"/>
    <property type="molecule type" value="Genomic_DNA"/>
</dbReference>
<dbReference type="InterPro" id="IPR036291">
    <property type="entry name" value="NAD(P)-bd_dom_sf"/>
</dbReference>
<evidence type="ECO:0000313" key="5">
    <source>
        <dbReference type="Proteomes" id="UP001193389"/>
    </source>
</evidence>
<name>A0A5K7SB14_9BACT</name>
<feature type="domain" description="Putative oxidoreductase C-terminal" evidence="3">
    <location>
        <begin position="189"/>
        <end position="468"/>
    </location>
</feature>
<evidence type="ECO:0000259" key="3">
    <source>
        <dbReference type="Pfam" id="PF16490"/>
    </source>
</evidence>
<feature type="chain" id="PRO_5024382742" evidence="1">
    <location>
        <begin position="20"/>
        <end position="468"/>
    </location>
</feature>
<dbReference type="Pfam" id="PF01408">
    <property type="entry name" value="GFO_IDH_MocA"/>
    <property type="match status" value="1"/>
</dbReference>
<dbReference type="RefSeq" id="WP_318347059.1">
    <property type="nucleotide sequence ID" value="NZ_AP018694.1"/>
</dbReference>